<name>A0ABS6W300_9FLAO</name>
<feature type="transmembrane region" description="Helical" evidence="1">
    <location>
        <begin position="12"/>
        <end position="29"/>
    </location>
</feature>
<gene>
    <name evidence="3" type="ORF">KW502_10565</name>
</gene>
<sequence>MTIYKAKKSISIYILLLLFFILIIIILFYSKEDQVLNFIIASIPLILLIWIVLSTKYKIQEKKLHYSSGFIKGKININDIKEITIGKTKWSGLKPALATDGLIIKYNFEEIYIAPIKKAEMVKKLLSINPNIKVNE</sequence>
<dbReference type="Pfam" id="PF06713">
    <property type="entry name" value="bPH_4"/>
    <property type="match status" value="1"/>
</dbReference>
<reference evidence="3 4" key="1">
    <citation type="submission" date="2021-07" db="EMBL/GenBank/DDBJ databases">
        <title>Mesonia aestuariivivens sp. nov., isolated from a tidal flat.</title>
        <authorList>
            <person name="Kim Y.-O."/>
            <person name="Yoon J.-H."/>
        </authorList>
    </citation>
    <scope>NUCLEOTIDE SEQUENCE [LARGE SCALE GENOMIC DNA]</scope>
    <source>
        <strain evidence="3 4">JHPTF-M18</strain>
    </source>
</reference>
<dbReference type="InterPro" id="IPR009589">
    <property type="entry name" value="PH_YyaB-like"/>
</dbReference>
<keyword evidence="1" id="KW-0812">Transmembrane</keyword>
<dbReference type="Proteomes" id="UP000719267">
    <property type="component" value="Unassembled WGS sequence"/>
</dbReference>
<comment type="caution">
    <text evidence="3">The sequence shown here is derived from an EMBL/GenBank/DDBJ whole genome shotgun (WGS) entry which is preliminary data.</text>
</comment>
<dbReference type="EMBL" id="JAHWDF010000010">
    <property type="protein sequence ID" value="MBW2962242.1"/>
    <property type="molecule type" value="Genomic_DNA"/>
</dbReference>
<evidence type="ECO:0000256" key="1">
    <source>
        <dbReference type="SAM" id="Phobius"/>
    </source>
</evidence>
<proteinExistence type="predicted"/>
<keyword evidence="4" id="KW-1185">Reference proteome</keyword>
<keyword evidence="1" id="KW-1133">Transmembrane helix</keyword>
<feature type="transmembrane region" description="Helical" evidence="1">
    <location>
        <begin position="35"/>
        <end position="53"/>
    </location>
</feature>
<evidence type="ECO:0000313" key="4">
    <source>
        <dbReference type="Proteomes" id="UP000719267"/>
    </source>
</evidence>
<accession>A0ABS6W300</accession>
<keyword evidence="1" id="KW-0472">Membrane</keyword>
<evidence type="ECO:0000313" key="3">
    <source>
        <dbReference type="EMBL" id="MBW2962242.1"/>
    </source>
</evidence>
<feature type="domain" description="Uncharacterized protein YyaB-like PH" evidence="2">
    <location>
        <begin position="55"/>
        <end position="129"/>
    </location>
</feature>
<organism evidence="3 4">
    <name type="scientific">Mesonia aestuariivivens</name>
    <dbReference type="NCBI Taxonomy" id="2796128"/>
    <lineage>
        <taxon>Bacteria</taxon>
        <taxon>Pseudomonadati</taxon>
        <taxon>Bacteroidota</taxon>
        <taxon>Flavobacteriia</taxon>
        <taxon>Flavobacteriales</taxon>
        <taxon>Flavobacteriaceae</taxon>
        <taxon>Mesonia</taxon>
    </lineage>
</organism>
<dbReference type="RefSeq" id="WP_219040520.1">
    <property type="nucleotide sequence ID" value="NZ_JAHWDF010000010.1"/>
</dbReference>
<evidence type="ECO:0000259" key="2">
    <source>
        <dbReference type="Pfam" id="PF06713"/>
    </source>
</evidence>
<protein>
    <submittedName>
        <fullName evidence="3">PH domain-containing protein</fullName>
    </submittedName>
</protein>